<sequence length="333" mass="39838">MKVVSVNFFCSWKVKKKRCWACGSLEVIRWGKQCGKQRFKCKDCGIFFTRSSKDQTHRNRFVWFKKWVLERQTFKTLCRESGLCKDTLQKTFYRYLDQSPLVKIRKREKVNLRLDATYFKGFCLVCYQDSLDGYTQLIRFSDGEHYPEIREDLANLIQLGIQLESITTDGHKSILKAIKSAVPEVTVQRCLVHIQRMCLIWLTQYPKHVSGQELRRLVLLILQIKTHNDRISWEKSLNDWQKRHREYLNEKSFNLETARYWYTHKLLRRSYQTIKRALPNMFHYLTNPTIPATTNGIEGFFSHLKNHLDIHRGLTLSHRVGFIRWYVFLSNEK</sequence>
<gene>
    <name evidence="6" type="ORF">J0A68_18030</name>
</gene>
<accession>A0ABS3C9L5</accession>
<keyword evidence="7" id="KW-1185">Reference proteome</keyword>
<comment type="similarity">
    <text evidence="2">Belongs to the transposase mutator family.</text>
</comment>
<evidence type="ECO:0000256" key="1">
    <source>
        <dbReference type="ARBA" id="ARBA00002190"/>
    </source>
</evidence>
<dbReference type="EMBL" id="JAFKCT010000009">
    <property type="protein sequence ID" value="MBN7812860.1"/>
    <property type="molecule type" value="Genomic_DNA"/>
</dbReference>
<dbReference type="Pfam" id="PF00872">
    <property type="entry name" value="Transposase_mut"/>
    <property type="match status" value="1"/>
</dbReference>
<keyword evidence="3" id="KW-0815">Transposition</keyword>
<keyword evidence="4" id="KW-0238">DNA-binding</keyword>
<comment type="function">
    <text evidence="1">Required for the transposition of the insertion element.</text>
</comment>
<dbReference type="Proteomes" id="UP000664317">
    <property type="component" value="Unassembled WGS sequence"/>
</dbReference>
<keyword evidence="5" id="KW-0233">DNA recombination</keyword>
<evidence type="ECO:0000256" key="5">
    <source>
        <dbReference type="ARBA" id="ARBA00023172"/>
    </source>
</evidence>
<evidence type="ECO:0000313" key="7">
    <source>
        <dbReference type="Proteomes" id="UP000664317"/>
    </source>
</evidence>
<dbReference type="InterPro" id="IPR001207">
    <property type="entry name" value="Transposase_mutator"/>
</dbReference>
<evidence type="ECO:0000313" key="6">
    <source>
        <dbReference type="EMBL" id="MBN7812860.1"/>
    </source>
</evidence>
<proteinExistence type="inferred from homology"/>
<protein>
    <submittedName>
        <fullName evidence="6">Transposase</fullName>
    </submittedName>
</protein>
<evidence type="ECO:0000256" key="3">
    <source>
        <dbReference type="ARBA" id="ARBA00022578"/>
    </source>
</evidence>
<reference evidence="6 7" key="1">
    <citation type="submission" date="2021-03" db="EMBL/GenBank/DDBJ databases">
        <title>novel species isolated from a fishpond in China.</title>
        <authorList>
            <person name="Lu H."/>
            <person name="Cai Z."/>
        </authorList>
    </citation>
    <scope>NUCLEOTIDE SEQUENCE [LARGE SCALE GENOMIC DNA]</scope>
    <source>
        <strain evidence="6 7">H41</strain>
    </source>
</reference>
<evidence type="ECO:0000256" key="4">
    <source>
        <dbReference type="ARBA" id="ARBA00023125"/>
    </source>
</evidence>
<comment type="caution">
    <text evidence="6">The sequence shown here is derived from an EMBL/GenBank/DDBJ whole genome shotgun (WGS) entry which is preliminary data.</text>
</comment>
<evidence type="ECO:0000256" key="2">
    <source>
        <dbReference type="ARBA" id="ARBA00010961"/>
    </source>
</evidence>
<name>A0ABS3C9L5_9BACT</name>
<organism evidence="6 7">
    <name type="scientific">Algoriphagus oliviformis</name>
    <dbReference type="NCBI Taxonomy" id="2811231"/>
    <lineage>
        <taxon>Bacteria</taxon>
        <taxon>Pseudomonadati</taxon>
        <taxon>Bacteroidota</taxon>
        <taxon>Cytophagia</taxon>
        <taxon>Cytophagales</taxon>
        <taxon>Cyclobacteriaceae</taxon>
        <taxon>Algoriphagus</taxon>
    </lineage>
</organism>